<dbReference type="Proteomes" id="UP000024635">
    <property type="component" value="Unassembled WGS sequence"/>
</dbReference>
<dbReference type="EMBL" id="JARK01001569">
    <property type="protein sequence ID" value="EYB89280.1"/>
    <property type="molecule type" value="Genomic_DNA"/>
</dbReference>
<evidence type="ECO:0000313" key="2">
    <source>
        <dbReference type="Proteomes" id="UP000024635"/>
    </source>
</evidence>
<reference evidence="2" key="1">
    <citation type="journal article" date="2015" name="Nat. Genet.">
        <title>The genome and transcriptome of the zoonotic hookworm Ancylostoma ceylanicum identify infection-specific gene families.</title>
        <authorList>
            <person name="Schwarz E.M."/>
            <person name="Hu Y."/>
            <person name="Antoshechkin I."/>
            <person name="Miller M.M."/>
            <person name="Sternberg P.W."/>
            <person name="Aroian R.V."/>
        </authorList>
    </citation>
    <scope>NUCLEOTIDE SEQUENCE</scope>
    <source>
        <strain evidence="2">HY135</strain>
    </source>
</reference>
<accession>A0A016SF95</accession>
<proteinExistence type="predicted"/>
<sequence length="152" mass="17820">MITKCSHSKTTYFIQIFPLFSMIKLTAPHTWIPVAECDITYKIDKCVREVMVNAVMHQMKRGLQYSCFLENLAIVRFDQPDFSIEGTPLKYPKLVYERSRGNVSSRKKEARFLREAAAFWKRNIEEVEGKKQFACQFSKGNNKYRVVCIFSE</sequence>
<keyword evidence="2" id="KW-1185">Reference proteome</keyword>
<dbReference type="Pfam" id="PF17641">
    <property type="entry name" value="ASPRs"/>
    <property type="match status" value="1"/>
</dbReference>
<protein>
    <submittedName>
        <fullName evidence="1">Uncharacterized protein</fullName>
    </submittedName>
</protein>
<comment type="caution">
    <text evidence="1">The sequence shown here is derived from an EMBL/GenBank/DDBJ whole genome shotgun (WGS) entry which is preliminary data.</text>
</comment>
<evidence type="ECO:0000313" key="1">
    <source>
        <dbReference type="EMBL" id="EYB89280.1"/>
    </source>
</evidence>
<gene>
    <name evidence="1" type="primary">Acey_s0233.g3073</name>
    <name evidence="1" type="ORF">Y032_0233g3073</name>
</gene>
<organism evidence="1 2">
    <name type="scientific">Ancylostoma ceylanicum</name>
    <dbReference type="NCBI Taxonomy" id="53326"/>
    <lineage>
        <taxon>Eukaryota</taxon>
        <taxon>Metazoa</taxon>
        <taxon>Ecdysozoa</taxon>
        <taxon>Nematoda</taxon>
        <taxon>Chromadorea</taxon>
        <taxon>Rhabditida</taxon>
        <taxon>Rhabditina</taxon>
        <taxon>Rhabditomorpha</taxon>
        <taxon>Strongyloidea</taxon>
        <taxon>Ancylostomatidae</taxon>
        <taxon>Ancylostomatinae</taxon>
        <taxon>Ancylostoma</taxon>
    </lineage>
</organism>
<dbReference type="AlphaFoldDB" id="A0A016SF95"/>
<name>A0A016SF95_9BILA</name>
<dbReference type="InterPro" id="IPR035109">
    <property type="entry name" value="ASPR"/>
</dbReference>